<evidence type="ECO:0000256" key="3">
    <source>
        <dbReference type="ARBA" id="ARBA00023180"/>
    </source>
</evidence>
<reference evidence="5 6" key="1">
    <citation type="journal article" date="2023" name="Hortic Res">
        <title>The complete reference genome for grapevine (Vitis vinifera L.) genetics and breeding.</title>
        <authorList>
            <person name="Shi X."/>
            <person name="Cao S."/>
            <person name="Wang X."/>
            <person name="Huang S."/>
            <person name="Wang Y."/>
            <person name="Liu Z."/>
            <person name="Liu W."/>
            <person name="Leng X."/>
            <person name="Peng Y."/>
            <person name="Wang N."/>
            <person name="Wang Y."/>
            <person name="Ma Z."/>
            <person name="Xu X."/>
            <person name="Zhang F."/>
            <person name="Xue H."/>
            <person name="Zhong H."/>
            <person name="Wang Y."/>
            <person name="Zhang K."/>
            <person name="Velt A."/>
            <person name="Avia K."/>
            <person name="Holtgrawe D."/>
            <person name="Grimplet J."/>
            <person name="Matus J.T."/>
            <person name="Ware D."/>
            <person name="Wu X."/>
            <person name="Wang H."/>
            <person name="Liu C."/>
            <person name="Fang Y."/>
            <person name="Rustenholz C."/>
            <person name="Cheng Z."/>
            <person name="Xiao H."/>
            <person name="Zhou Y."/>
        </authorList>
    </citation>
    <scope>NUCLEOTIDE SEQUENCE [LARGE SCALE GENOMIC DNA]</scope>
    <source>
        <strain evidence="6">cv. Pinot noir / PN40024</strain>
        <tissue evidence="5">Leaf</tissue>
    </source>
</reference>
<dbReference type="InterPro" id="IPR001480">
    <property type="entry name" value="Bulb-type_lectin_dom"/>
</dbReference>
<sequence length="126" mass="14163">MVAQLLDTGNLVLVQNDGKRVVWQGFDYPTDTMLPYMKLGLDRRTGLNRFLTSWKSPDDPGTGEYSCKMEVGGSPQLLLSKGSERYGEADCCRRCLRSPYSTVVFGTLRMRSCLTSPSRMPPFSHM</sequence>
<evidence type="ECO:0000256" key="2">
    <source>
        <dbReference type="ARBA" id="ARBA00023157"/>
    </source>
</evidence>
<evidence type="ECO:0000313" key="5">
    <source>
        <dbReference type="EMBL" id="WJZ96212.1"/>
    </source>
</evidence>
<dbReference type="Proteomes" id="UP001227230">
    <property type="component" value="Chromosome 10"/>
</dbReference>
<proteinExistence type="predicted"/>
<protein>
    <recommendedName>
        <fullName evidence="4">Bulb-type lectin domain-containing protein</fullName>
    </recommendedName>
</protein>
<dbReference type="Pfam" id="PF01453">
    <property type="entry name" value="B_lectin"/>
    <property type="match status" value="1"/>
</dbReference>
<name>A0ABY9CLZ3_VITVI</name>
<dbReference type="SUPFAM" id="SSF51110">
    <property type="entry name" value="alpha-D-mannose-specific plant lectins"/>
    <property type="match status" value="1"/>
</dbReference>
<feature type="domain" description="Bulb-type lectin" evidence="4">
    <location>
        <begin position="2"/>
        <end position="55"/>
    </location>
</feature>
<evidence type="ECO:0000259" key="4">
    <source>
        <dbReference type="Pfam" id="PF01453"/>
    </source>
</evidence>
<dbReference type="PANTHER" id="PTHR32444:SF130">
    <property type="entry name" value="RECEPTOR-LIKE SERINE_THREONINE-PROTEIN KINASE"/>
    <property type="match status" value="1"/>
</dbReference>
<keyword evidence="2" id="KW-1015">Disulfide bond</keyword>
<gene>
    <name evidence="5" type="ORF">VitviT2T_014919</name>
</gene>
<keyword evidence="1" id="KW-0732">Signal</keyword>
<evidence type="ECO:0000313" key="6">
    <source>
        <dbReference type="Proteomes" id="UP001227230"/>
    </source>
</evidence>
<evidence type="ECO:0000256" key="1">
    <source>
        <dbReference type="ARBA" id="ARBA00022729"/>
    </source>
</evidence>
<dbReference type="InterPro" id="IPR036426">
    <property type="entry name" value="Bulb-type_lectin_dom_sf"/>
</dbReference>
<keyword evidence="6" id="KW-1185">Reference proteome</keyword>
<organism evidence="5 6">
    <name type="scientific">Vitis vinifera</name>
    <name type="common">Grape</name>
    <dbReference type="NCBI Taxonomy" id="29760"/>
    <lineage>
        <taxon>Eukaryota</taxon>
        <taxon>Viridiplantae</taxon>
        <taxon>Streptophyta</taxon>
        <taxon>Embryophyta</taxon>
        <taxon>Tracheophyta</taxon>
        <taxon>Spermatophyta</taxon>
        <taxon>Magnoliopsida</taxon>
        <taxon>eudicotyledons</taxon>
        <taxon>Gunneridae</taxon>
        <taxon>Pentapetalae</taxon>
        <taxon>rosids</taxon>
        <taxon>Vitales</taxon>
        <taxon>Vitaceae</taxon>
        <taxon>Viteae</taxon>
        <taxon>Vitis</taxon>
    </lineage>
</organism>
<dbReference type="EMBL" id="CP126657">
    <property type="protein sequence ID" value="WJZ96212.1"/>
    <property type="molecule type" value="Genomic_DNA"/>
</dbReference>
<accession>A0ABY9CLZ3</accession>
<keyword evidence="3" id="KW-0325">Glycoprotein</keyword>
<dbReference type="PANTHER" id="PTHR32444">
    <property type="entry name" value="BULB-TYPE LECTIN DOMAIN-CONTAINING PROTEIN"/>
    <property type="match status" value="1"/>
</dbReference>